<dbReference type="STRING" id="2017.SAMN05444320_103205"/>
<evidence type="ECO:0000313" key="4">
    <source>
        <dbReference type="Proteomes" id="UP000184501"/>
    </source>
</evidence>
<keyword evidence="2" id="KW-0472">Membrane</keyword>
<keyword evidence="2" id="KW-1133">Transmembrane helix</keyword>
<feature type="transmembrane region" description="Helical" evidence="2">
    <location>
        <begin position="23"/>
        <end position="45"/>
    </location>
</feature>
<accession>A0A1M5APH7</accession>
<keyword evidence="2" id="KW-0812">Transmembrane</keyword>
<feature type="region of interest" description="Disordered" evidence="1">
    <location>
        <begin position="172"/>
        <end position="209"/>
    </location>
</feature>
<name>A0A1M5APH7_STRHI</name>
<dbReference type="Proteomes" id="UP000184501">
    <property type="component" value="Unassembled WGS sequence"/>
</dbReference>
<feature type="transmembrane region" description="Helical" evidence="2">
    <location>
        <begin position="70"/>
        <end position="88"/>
    </location>
</feature>
<feature type="transmembrane region" description="Helical" evidence="2">
    <location>
        <begin position="142"/>
        <end position="163"/>
    </location>
</feature>
<dbReference type="InterPro" id="IPR019051">
    <property type="entry name" value="Trp_biosyn_TM_oprn/chp"/>
</dbReference>
<sequence length="209" mass="21389">MDEGTGKTAGATPDGGAGGRRPLWVVVLLLVLAAGALWGSSRLAWLAEVVERPGGGVGVTVREGADHNPALVPLALLALAAIAAAVATGGWARRVLGALLVVVAGAALWLTVLQPGPGSGWSDHLGAQQVAKVRDADAQRPWAMALAGAGGGLVLAAGVLLVLRGHRMPRMGEKYRTPSASTRPVDPQRRMWDALDAGDDPTAGRERTD</sequence>
<evidence type="ECO:0000313" key="3">
    <source>
        <dbReference type="EMBL" id="SHF32007.1"/>
    </source>
</evidence>
<proteinExistence type="predicted"/>
<reference evidence="3 4" key="1">
    <citation type="submission" date="2016-11" db="EMBL/GenBank/DDBJ databases">
        <authorList>
            <person name="Jaros S."/>
            <person name="Januszkiewicz K."/>
            <person name="Wedrychowicz H."/>
        </authorList>
    </citation>
    <scope>NUCLEOTIDE SEQUENCE [LARGE SCALE GENOMIC DNA]</scope>
    <source>
        <strain evidence="3 4">DSM 44523</strain>
    </source>
</reference>
<organism evidence="3 4">
    <name type="scientific">Streptoalloteichus hindustanus</name>
    <dbReference type="NCBI Taxonomy" id="2017"/>
    <lineage>
        <taxon>Bacteria</taxon>
        <taxon>Bacillati</taxon>
        <taxon>Actinomycetota</taxon>
        <taxon>Actinomycetes</taxon>
        <taxon>Pseudonocardiales</taxon>
        <taxon>Pseudonocardiaceae</taxon>
        <taxon>Streptoalloteichus</taxon>
    </lineage>
</organism>
<keyword evidence="4" id="KW-1185">Reference proteome</keyword>
<evidence type="ECO:0000256" key="1">
    <source>
        <dbReference type="SAM" id="MobiDB-lite"/>
    </source>
</evidence>
<dbReference type="RefSeq" id="WP_073481418.1">
    <property type="nucleotide sequence ID" value="NZ_FQVN01000003.1"/>
</dbReference>
<dbReference type="Pfam" id="PF09534">
    <property type="entry name" value="Trp_oprn_chp"/>
    <property type="match status" value="1"/>
</dbReference>
<evidence type="ECO:0000256" key="2">
    <source>
        <dbReference type="SAM" id="Phobius"/>
    </source>
</evidence>
<feature type="transmembrane region" description="Helical" evidence="2">
    <location>
        <begin position="95"/>
        <end position="113"/>
    </location>
</feature>
<dbReference type="EMBL" id="FQVN01000003">
    <property type="protein sequence ID" value="SHF32007.1"/>
    <property type="molecule type" value="Genomic_DNA"/>
</dbReference>
<protein>
    <submittedName>
        <fullName evidence="3">Trp region conserved hypothetical membrane protein</fullName>
    </submittedName>
</protein>
<dbReference type="OrthoDB" id="3701368at2"/>
<dbReference type="AlphaFoldDB" id="A0A1M5APH7"/>
<gene>
    <name evidence="3" type="ORF">SAMN05444320_103205</name>
</gene>